<evidence type="ECO:0000259" key="1">
    <source>
        <dbReference type="Pfam" id="PF12957"/>
    </source>
</evidence>
<gene>
    <name evidence="2" type="ordered locus">Bcep1808_6951</name>
</gene>
<reference evidence="2 3" key="1">
    <citation type="submission" date="2007-03" db="EMBL/GenBank/DDBJ databases">
        <title>Complete sequence of plasmid pBVIE01 of Burkholderia vietnamiensis G4.</title>
        <authorList>
            <consortium name="US DOE Joint Genome Institute"/>
            <person name="Copeland A."/>
            <person name="Lucas S."/>
            <person name="Lapidus A."/>
            <person name="Barry K."/>
            <person name="Detter J.C."/>
            <person name="Glavina del Rio T."/>
            <person name="Hammon N."/>
            <person name="Israni S."/>
            <person name="Dalin E."/>
            <person name="Tice H."/>
            <person name="Pitluck S."/>
            <person name="Chain P."/>
            <person name="Malfatti S."/>
            <person name="Shin M."/>
            <person name="Vergez L."/>
            <person name="Schmutz J."/>
            <person name="Larimer F."/>
            <person name="Land M."/>
            <person name="Hauser L."/>
            <person name="Kyrpides N."/>
            <person name="Tiedje J."/>
            <person name="Richardson P."/>
        </authorList>
    </citation>
    <scope>NUCLEOTIDE SEQUENCE [LARGE SCALE GENOMIC DNA]</scope>
    <source>
        <strain evidence="3">G4 / LMG 22486</strain>
        <plasmid evidence="2 3">pBVIE01</plasmid>
    </source>
</reference>
<keyword evidence="2" id="KW-0614">Plasmid</keyword>
<dbReference type="Proteomes" id="UP000002287">
    <property type="component" value="Plasmid pBVIE01"/>
</dbReference>
<feature type="domain" description="DUF3846" evidence="1">
    <location>
        <begin position="28"/>
        <end position="91"/>
    </location>
</feature>
<protein>
    <recommendedName>
        <fullName evidence="1">DUF3846 domain-containing protein</fullName>
    </recommendedName>
</protein>
<dbReference type="Pfam" id="PF12957">
    <property type="entry name" value="DUF3846"/>
    <property type="match status" value="1"/>
</dbReference>
<proteinExistence type="predicted"/>
<name>A4JU85_BURVG</name>
<evidence type="ECO:0000313" key="3">
    <source>
        <dbReference type="Proteomes" id="UP000002287"/>
    </source>
</evidence>
<organism evidence="2 3">
    <name type="scientific">Burkholderia vietnamiensis (strain G4 / LMG 22486)</name>
    <name type="common">Burkholderia cepacia (strain R1808)</name>
    <dbReference type="NCBI Taxonomy" id="269482"/>
    <lineage>
        <taxon>Bacteria</taxon>
        <taxon>Pseudomonadati</taxon>
        <taxon>Pseudomonadota</taxon>
        <taxon>Betaproteobacteria</taxon>
        <taxon>Burkholderiales</taxon>
        <taxon>Burkholderiaceae</taxon>
        <taxon>Burkholderia</taxon>
        <taxon>Burkholderia cepacia complex</taxon>
    </lineage>
</organism>
<dbReference type="AlphaFoldDB" id="A4JU85"/>
<dbReference type="HOGENOM" id="CLU_2341357_0_0_4"/>
<accession>A4JU85</accession>
<dbReference type="KEGG" id="bvi:Bcep1808_6951"/>
<dbReference type="EMBL" id="CP000617">
    <property type="protein sequence ID" value="ABO59838.1"/>
    <property type="molecule type" value="Genomic_DNA"/>
</dbReference>
<geneLocation type="plasmid" evidence="2 3">
    <name>pBVIE01</name>
</geneLocation>
<sequence length="97" mass="10434">MAGDTTSGVHMAEILGIDASRRPIVFTRYETENLDLLQGAVDGDISVRKLGDGRFLVLNEDGELRQLPLNALATALLGESVFGTVVLLTGEEADKYL</sequence>
<evidence type="ECO:0000313" key="2">
    <source>
        <dbReference type="EMBL" id="ABO59838.1"/>
    </source>
</evidence>
<dbReference type="InterPro" id="IPR024559">
    <property type="entry name" value="DUF3846"/>
</dbReference>